<name>A0A2N6UHU2_9FIRM</name>
<evidence type="ECO:0000259" key="1">
    <source>
        <dbReference type="Pfam" id="PF07872"/>
    </source>
</evidence>
<dbReference type="GeneID" id="84579070"/>
<dbReference type="RefSeq" id="WP_004812579.1">
    <property type="nucleotide sequence ID" value="NZ_CABKPG010000049.1"/>
</dbReference>
<proteinExistence type="predicted"/>
<reference evidence="2 3" key="1">
    <citation type="submission" date="2017-09" db="EMBL/GenBank/DDBJ databases">
        <title>Bacterial strain isolated from the female urinary microbiota.</title>
        <authorList>
            <person name="Thomas-White K."/>
            <person name="Kumar N."/>
            <person name="Forster S."/>
            <person name="Putonti C."/>
            <person name="Lawley T."/>
            <person name="Wolfe A.J."/>
        </authorList>
    </citation>
    <scope>NUCLEOTIDE SEQUENCE [LARGE SCALE GENOMIC DNA]</scope>
    <source>
        <strain evidence="2 3">UMB0204</strain>
    </source>
</reference>
<protein>
    <recommendedName>
        <fullName evidence="1">DUF1659 domain-containing protein</fullName>
    </recommendedName>
</protein>
<dbReference type="Pfam" id="PF07872">
    <property type="entry name" value="DUF1659"/>
    <property type="match status" value="1"/>
</dbReference>
<evidence type="ECO:0000313" key="3">
    <source>
        <dbReference type="Proteomes" id="UP000235658"/>
    </source>
</evidence>
<dbReference type="AlphaFoldDB" id="A0A2N6UHU2"/>
<dbReference type="InterPro" id="IPR012454">
    <property type="entry name" value="DUF1659"/>
</dbReference>
<gene>
    <name evidence="2" type="ORF">CJ192_07720</name>
</gene>
<evidence type="ECO:0000313" key="2">
    <source>
        <dbReference type="EMBL" id="PMC81077.1"/>
    </source>
</evidence>
<organism evidence="2 3">
    <name type="scientific">Anaerococcus hydrogenalis</name>
    <dbReference type="NCBI Taxonomy" id="33029"/>
    <lineage>
        <taxon>Bacteria</taxon>
        <taxon>Bacillati</taxon>
        <taxon>Bacillota</taxon>
        <taxon>Tissierellia</taxon>
        <taxon>Tissierellales</taxon>
        <taxon>Peptoniphilaceae</taxon>
        <taxon>Anaerococcus</taxon>
    </lineage>
</organism>
<feature type="domain" description="DUF1659" evidence="1">
    <location>
        <begin position="2"/>
        <end position="59"/>
    </location>
</feature>
<comment type="caution">
    <text evidence="2">The sequence shown here is derived from an EMBL/GenBank/DDBJ whole genome shotgun (WGS) entry which is preliminary data.</text>
</comment>
<dbReference type="Proteomes" id="UP000235658">
    <property type="component" value="Unassembled WGS sequence"/>
</dbReference>
<sequence>MKLRIRYEVNDGEKLRKFSRTFTNLDDKLTNEDLSNFAKAFVALSEVENHIVEKVTEERI</sequence>
<accession>A0A2N6UHU2</accession>
<dbReference type="EMBL" id="PNHP01000005">
    <property type="protein sequence ID" value="PMC81077.1"/>
    <property type="molecule type" value="Genomic_DNA"/>
</dbReference>